<feature type="transmembrane region" description="Helical" evidence="1">
    <location>
        <begin position="73"/>
        <end position="92"/>
    </location>
</feature>
<name>A0A1H7HZ96_9SPHN</name>
<evidence type="ECO:0000256" key="1">
    <source>
        <dbReference type="SAM" id="Phobius"/>
    </source>
</evidence>
<evidence type="ECO:0000313" key="3">
    <source>
        <dbReference type="Proteomes" id="UP000199214"/>
    </source>
</evidence>
<gene>
    <name evidence="2" type="ORF">SAMN05216382_0639</name>
</gene>
<feature type="transmembrane region" description="Helical" evidence="1">
    <location>
        <begin position="44"/>
        <end position="66"/>
    </location>
</feature>
<dbReference type="RefSeq" id="WP_093003171.1">
    <property type="nucleotide sequence ID" value="NZ_FNZZ01000001.1"/>
</dbReference>
<accession>A0A1H7HZ96</accession>
<evidence type="ECO:0000313" key="2">
    <source>
        <dbReference type="EMBL" id="SEK55611.1"/>
    </source>
</evidence>
<feature type="transmembrane region" description="Helical" evidence="1">
    <location>
        <begin position="12"/>
        <end position="32"/>
    </location>
</feature>
<sequence length="146" mass="15893">MQRPASIITFERLYLSGFALSLVSWVVDWPAMQAKLAANPQTKPFGWMLFVMLGLNIAITLLLWFFTARRASVVAKWIVVVLAGLSALRFLFNLPAALGGAMGAPSLILSVLTTALGVAAAAMLFRFDARAWFGEDVTDELVEDGE</sequence>
<dbReference type="STRING" id="1855283.SAMN05216382_0639"/>
<dbReference type="AlphaFoldDB" id="A0A1H7HZ96"/>
<dbReference type="EMBL" id="FNZZ01000001">
    <property type="protein sequence ID" value="SEK55611.1"/>
    <property type="molecule type" value="Genomic_DNA"/>
</dbReference>
<keyword evidence="1" id="KW-0472">Membrane</keyword>
<protein>
    <submittedName>
        <fullName evidence="2">Uncharacterized protein</fullName>
    </submittedName>
</protein>
<feature type="transmembrane region" description="Helical" evidence="1">
    <location>
        <begin position="104"/>
        <end position="125"/>
    </location>
</feature>
<organism evidence="2 3">
    <name type="scientific">Sphingomonas palmae</name>
    <dbReference type="NCBI Taxonomy" id="1855283"/>
    <lineage>
        <taxon>Bacteria</taxon>
        <taxon>Pseudomonadati</taxon>
        <taxon>Pseudomonadota</taxon>
        <taxon>Alphaproteobacteria</taxon>
        <taxon>Sphingomonadales</taxon>
        <taxon>Sphingomonadaceae</taxon>
        <taxon>Sphingomonas</taxon>
    </lineage>
</organism>
<proteinExistence type="predicted"/>
<reference evidence="3" key="1">
    <citation type="submission" date="2016-10" db="EMBL/GenBank/DDBJ databases">
        <authorList>
            <person name="Varghese N."/>
            <person name="Submissions S."/>
        </authorList>
    </citation>
    <scope>NUCLEOTIDE SEQUENCE [LARGE SCALE GENOMIC DNA]</scope>
    <source>
        <strain evidence="3">JS21-1</strain>
    </source>
</reference>
<keyword evidence="3" id="KW-1185">Reference proteome</keyword>
<dbReference type="Proteomes" id="UP000199214">
    <property type="component" value="Unassembled WGS sequence"/>
</dbReference>
<dbReference type="OrthoDB" id="7509246at2"/>
<keyword evidence="1" id="KW-0812">Transmembrane</keyword>
<keyword evidence="1" id="KW-1133">Transmembrane helix</keyword>